<protein>
    <submittedName>
        <fullName evidence="1">Uncharacterized protein</fullName>
    </submittedName>
</protein>
<evidence type="ECO:0000313" key="1">
    <source>
        <dbReference type="EMBL" id="GMR54280.1"/>
    </source>
</evidence>
<reference evidence="2" key="1">
    <citation type="submission" date="2022-10" db="EMBL/GenBank/DDBJ databases">
        <title>Genome assembly of Pristionchus species.</title>
        <authorList>
            <person name="Yoshida K."/>
            <person name="Sommer R.J."/>
        </authorList>
    </citation>
    <scope>NUCLEOTIDE SEQUENCE [LARGE SCALE GENOMIC DNA]</scope>
    <source>
        <strain evidence="2">RS5460</strain>
    </source>
</reference>
<dbReference type="Proteomes" id="UP001328107">
    <property type="component" value="Unassembled WGS sequence"/>
</dbReference>
<accession>A0AAN5D1U5</accession>
<feature type="non-terminal residue" evidence="1">
    <location>
        <position position="1"/>
    </location>
</feature>
<gene>
    <name evidence="1" type="ORF">PMAYCL1PPCAC_24475</name>
</gene>
<proteinExistence type="predicted"/>
<name>A0AAN5D1U5_9BILA</name>
<organism evidence="1 2">
    <name type="scientific">Pristionchus mayeri</name>
    <dbReference type="NCBI Taxonomy" id="1317129"/>
    <lineage>
        <taxon>Eukaryota</taxon>
        <taxon>Metazoa</taxon>
        <taxon>Ecdysozoa</taxon>
        <taxon>Nematoda</taxon>
        <taxon>Chromadorea</taxon>
        <taxon>Rhabditida</taxon>
        <taxon>Rhabditina</taxon>
        <taxon>Diplogasteromorpha</taxon>
        <taxon>Diplogasteroidea</taxon>
        <taxon>Neodiplogasteridae</taxon>
        <taxon>Pristionchus</taxon>
    </lineage>
</organism>
<dbReference type="AlphaFoldDB" id="A0AAN5D1U5"/>
<comment type="caution">
    <text evidence="1">The sequence shown here is derived from an EMBL/GenBank/DDBJ whole genome shotgun (WGS) entry which is preliminary data.</text>
</comment>
<dbReference type="EMBL" id="BTRK01000005">
    <property type="protein sequence ID" value="GMR54280.1"/>
    <property type="molecule type" value="Genomic_DNA"/>
</dbReference>
<keyword evidence="2" id="KW-1185">Reference proteome</keyword>
<sequence length="98" mass="11132">ATTDAIDDVVRICTGYFLLIVGWAEYIGISINFLIIRVHPCSCFVVACYGLDRFRFLINFLGHQCACTAQARCSLVRWDTLCVRRAHVLQRVLHVTVN</sequence>
<feature type="non-terminal residue" evidence="1">
    <location>
        <position position="98"/>
    </location>
</feature>
<evidence type="ECO:0000313" key="2">
    <source>
        <dbReference type="Proteomes" id="UP001328107"/>
    </source>
</evidence>